<dbReference type="AlphaFoldDB" id="S8A937"/>
<accession>S8A937</accession>
<dbReference type="Gene3D" id="1.25.40.10">
    <property type="entry name" value="Tetratricopeptide repeat domain"/>
    <property type="match status" value="1"/>
</dbReference>
<gene>
    <name evidence="1" type="ORF">H072_6851</name>
</gene>
<evidence type="ECO:0008006" key="3">
    <source>
        <dbReference type="Google" id="ProtNLM"/>
    </source>
</evidence>
<evidence type="ECO:0000313" key="2">
    <source>
        <dbReference type="Proteomes" id="UP000015100"/>
    </source>
</evidence>
<dbReference type="OrthoDB" id="5425342at2759"/>
<dbReference type="OMA" id="SHMANIQ"/>
<organism evidence="1 2">
    <name type="scientific">Dactylellina haptotyla (strain CBS 200.50)</name>
    <name type="common">Nematode-trapping fungus</name>
    <name type="synonym">Monacrosporium haptotylum</name>
    <dbReference type="NCBI Taxonomy" id="1284197"/>
    <lineage>
        <taxon>Eukaryota</taxon>
        <taxon>Fungi</taxon>
        <taxon>Dikarya</taxon>
        <taxon>Ascomycota</taxon>
        <taxon>Pezizomycotina</taxon>
        <taxon>Orbiliomycetes</taxon>
        <taxon>Orbiliales</taxon>
        <taxon>Orbiliaceae</taxon>
        <taxon>Dactylellina</taxon>
    </lineage>
</organism>
<dbReference type="InterPro" id="IPR011990">
    <property type="entry name" value="TPR-like_helical_dom_sf"/>
</dbReference>
<reference evidence="2" key="2">
    <citation type="submission" date="2013-04" db="EMBL/GenBank/DDBJ databases">
        <title>Genomic mechanisms accounting for the adaptation to parasitism in nematode-trapping fungi.</title>
        <authorList>
            <person name="Ahren D.G."/>
        </authorList>
    </citation>
    <scope>NUCLEOTIDE SEQUENCE [LARGE SCALE GENOMIC DNA]</scope>
    <source>
        <strain evidence="2">CBS 200.50</strain>
    </source>
</reference>
<reference evidence="1 2" key="1">
    <citation type="journal article" date="2013" name="PLoS Genet.">
        <title>Genomic mechanisms accounting for the adaptation to parasitism in nematode-trapping fungi.</title>
        <authorList>
            <person name="Meerupati T."/>
            <person name="Andersson K.M."/>
            <person name="Friman E."/>
            <person name="Kumar D."/>
            <person name="Tunlid A."/>
            <person name="Ahren D."/>
        </authorList>
    </citation>
    <scope>NUCLEOTIDE SEQUENCE [LARGE SCALE GENOMIC DNA]</scope>
    <source>
        <strain evidence="1 2">CBS 200.50</strain>
    </source>
</reference>
<dbReference type="EMBL" id="AQGS01000474">
    <property type="protein sequence ID" value="EPS39339.1"/>
    <property type="molecule type" value="Genomic_DNA"/>
</dbReference>
<evidence type="ECO:0000313" key="1">
    <source>
        <dbReference type="EMBL" id="EPS39339.1"/>
    </source>
</evidence>
<dbReference type="Proteomes" id="UP000015100">
    <property type="component" value="Unassembled WGS sequence"/>
</dbReference>
<comment type="caution">
    <text evidence="1">The sequence shown here is derived from an EMBL/GenBank/DDBJ whole genome shotgun (WGS) entry which is preliminary data.</text>
</comment>
<sequence>MPRRKTFQPVEYDGGHREARPYIKKESWEPYKDYIIAERANGRKLEELVQDLQSFGVPMKLGKLKRLLRLWNVSKKNTTQEQRLHIVSVCKAHNERGLPHPRMFFGDGEPIRRTQIEWSLKHENLEGRIEPAESVGIIFQEEDDSDSSIGSLDAPGEYTIYNSSEPFQPRTFISLADYGLSPNIEGGEGVQIYSCLDLPDKIDMEAIDPFLLHCEEPPQPTNYLEDLEDTLHKFDSLHAKSLRSQTDDAPKLTDSHEVWSGYSKHKQCLDGWTGLGEKIARSMLKMTPEEIENLNKRMETLAKKSRATTFQDSWFKFMHWQTGFVPQYILRTFLPESIPRTHFLSPDEARDSHLLRTVFERNFPSMVEIAIASRGDPFWDYDFYSQAVHLIAIEKRFGPSHYYLVQAVFKVATILERHPVAPNYEDIITLMHIVLKKLDMLGLRDSPSRDYPHALAHLRRAVDMVGTDEAAIITTETRFYDSASTFHKNHEAFREARQNMHDGMFLVRRGKHDECVKHFTKAHAILERQSSEVGTFISTHGHQNTASDFLIIGKNLKRAGHPELAVASFQKAIFHYSAANWETSARLFEAVKELGVTFAYLGRYQQASVLLKSNVSYLVERHGLNNARMSIKIFVDVMQARGPVFYMQPDKQGYLGLCESEVQSYEDEQQALVNASECNFMDLVVFED</sequence>
<proteinExistence type="predicted"/>
<dbReference type="HOGENOM" id="CLU_379897_0_0_1"/>
<name>S8A937_DACHA</name>
<protein>
    <recommendedName>
        <fullName evidence="3">Clr5 domain-containing protein</fullName>
    </recommendedName>
</protein>
<keyword evidence="2" id="KW-1185">Reference proteome</keyword>
<dbReference type="SUPFAM" id="SSF48452">
    <property type="entry name" value="TPR-like"/>
    <property type="match status" value="1"/>
</dbReference>